<dbReference type="AlphaFoldDB" id="A0A1X2GLU3"/>
<dbReference type="STRING" id="101127.A0A1X2GLU3"/>
<feature type="domain" description="DUF1746" evidence="2">
    <location>
        <begin position="14"/>
        <end position="114"/>
    </location>
</feature>
<evidence type="ECO:0000256" key="1">
    <source>
        <dbReference type="SAM" id="Phobius"/>
    </source>
</evidence>
<dbReference type="PANTHER" id="PTHR39405">
    <property type="entry name" value="DSC E3 UBIQUITIN LIGASE COMPLEX SUBUNIT 4"/>
    <property type="match status" value="1"/>
</dbReference>
<evidence type="ECO:0000313" key="4">
    <source>
        <dbReference type="Proteomes" id="UP000242146"/>
    </source>
</evidence>
<reference evidence="3 4" key="1">
    <citation type="submission" date="2016-07" db="EMBL/GenBank/DDBJ databases">
        <title>Pervasive Adenine N6-methylation of Active Genes in Fungi.</title>
        <authorList>
            <consortium name="DOE Joint Genome Institute"/>
            <person name="Mondo S.J."/>
            <person name="Dannebaum R.O."/>
            <person name="Kuo R.C."/>
            <person name="Labutti K."/>
            <person name="Haridas S."/>
            <person name="Kuo A."/>
            <person name="Salamov A."/>
            <person name="Ahrendt S.R."/>
            <person name="Lipzen A."/>
            <person name="Sullivan W."/>
            <person name="Andreopoulos W.B."/>
            <person name="Clum A."/>
            <person name="Lindquist E."/>
            <person name="Daum C."/>
            <person name="Ramamoorthy G.K."/>
            <person name="Gryganskyi A."/>
            <person name="Culley D."/>
            <person name="Magnuson J.K."/>
            <person name="James T.Y."/>
            <person name="O'Malley M.A."/>
            <person name="Stajich J.E."/>
            <person name="Spatafora J.W."/>
            <person name="Visel A."/>
            <person name="Grigoriev I.V."/>
        </authorList>
    </citation>
    <scope>NUCLEOTIDE SEQUENCE [LARGE SCALE GENOMIC DNA]</scope>
    <source>
        <strain evidence="3 4">NRRL 3301</strain>
    </source>
</reference>
<dbReference type="OrthoDB" id="5428737at2759"/>
<dbReference type="GO" id="GO:0044695">
    <property type="term" value="C:Dsc E3 ubiquitin ligase complex"/>
    <property type="evidence" value="ECO:0007669"/>
    <property type="project" value="InterPro"/>
</dbReference>
<keyword evidence="1" id="KW-0472">Membrane</keyword>
<feature type="transmembrane region" description="Helical" evidence="1">
    <location>
        <begin position="59"/>
        <end position="77"/>
    </location>
</feature>
<dbReference type="InterPro" id="IPR038967">
    <property type="entry name" value="Dsc4-like"/>
</dbReference>
<dbReference type="GO" id="GO:0005783">
    <property type="term" value="C:endoplasmic reticulum"/>
    <property type="evidence" value="ECO:0007669"/>
    <property type="project" value="TreeGrafter"/>
</dbReference>
<protein>
    <recommendedName>
        <fullName evidence="2">DUF1746 domain-containing protein</fullName>
    </recommendedName>
</protein>
<dbReference type="Pfam" id="PF08508">
    <property type="entry name" value="DUF1746"/>
    <property type="match status" value="1"/>
</dbReference>
<keyword evidence="4" id="KW-1185">Reference proteome</keyword>
<gene>
    <name evidence="3" type="ORF">DM01DRAFT_1334305</name>
</gene>
<evidence type="ECO:0000313" key="3">
    <source>
        <dbReference type="EMBL" id="ORX56744.1"/>
    </source>
</evidence>
<comment type="caution">
    <text evidence="3">The sequence shown here is derived from an EMBL/GenBank/DDBJ whole genome shotgun (WGS) entry which is preliminary data.</text>
</comment>
<name>A0A1X2GLU3_9FUNG</name>
<dbReference type="EMBL" id="MCGT01000009">
    <property type="protein sequence ID" value="ORX56744.1"/>
    <property type="molecule type" value="Genomic_DNA"/>
</dbReference>
<proteinExistence type="predicted"/>
<accession>A0A1X2GLU3</accession>
<dbReference type="GO" id="GO:0032933">
    <property type="term" value="P:SREBP signaling pathway"/>
    <property type="evidence" value="ECO:0007669"/>
    <property type="project" value="InterPro"/>
</dbReference>
<keyword evidence="1" id="KW-1133">Transmembrane helix</keyword>
<dbReference type="PANTHER" id="PTHR39405:SF1">
    <property type="entry name" value="DSC E3 UBIQUITIN LIGASE COMPLEX SUBUNIT 4"/>
    <property type="match status" value="1"/>
</dbReference>
<keyword evidence="1" id="KW-0812">Transmembrane</keyword>
<dbReference type="Proteomes" id="UP000242146">
    <property type="component" value="Unassembled WGS sequence"/>
</dbReference>
<sequence>MNQDMRGQRHILQSLDYVLYCFIVYIYFLDGSFLLLVLRMFLQLQLLSSSSQFHRSFHASLFICCFVYLMVLIYHLLSQPGQPGIIIDFIGHLTAPTKTQLCLLDTLLLALQVLRACILYQITEAILQPSSQNSDSSMMMIRIPPVLASALGQRAPFGLMIPQQRTHVPSDETGASNDGLFYQNDVVLDISVSDVLSMLKRRQGSSALDDETMILPI</sequence>
<organism evidence="3 4">
    <name type="scientific">Hesseltinella vesiculosa</name>
    <dbReference type="NCBI Taxonomy" id="101127"/>
    <lineage>
        <taxon>Eukaryota</taxon>
        <taxon>Fungi</taxon>
        <taxon>Fungi incertae sedis</taxon>
        <taxon>Mucoromycota</taxon>
        <taxon>Mucoromycotina</taxon>
        <taxon>Mucoromycetes</taxon>
        <taxon>Mucorales</taxon>
        <taxon>Cunninghamellaceae</taxon>
        <taxon>Hesseltinella</taxon>
    </lineage>
</organism>
<dbReference type="InterPro" id="IPR013715">
    <property type="entry name" value="DUF1746"/>
</dbReference>
<feature type="transmembrane region" description="Helical" evidence="1">
    <location>
        <begin position="17"/>
        <end position="38"/>
    </location>
</feature>
<evidence type="ECO:0000259" key="2">
    <source>
        <dbReference type="Pfam" id="PF08508"/>
    </source>
</evidence>